<dbReference type="Proteomes" id="UP000011116">
    <property type="component" value="Chromosome 6H"/>
</dbReference>
<evidence type="ECO:0000256" key="2">
    <source>
        <dbReference type="SAM" id="MobiDB-lite"/>
    </source>
</evidence>
<keyword evidence="1" id="KW-0175">Coiled coil</keyword>
<sequence length="434" mass="49283">MIRSTLKVAPSKGAMSRSMPLANAGEQGHPRTRIDNPKIGPEENVVMVNFPVASTQELRAPPPPRPASPVDIVIRDDMPLRLPGPNTSANVVLTQRPPSEMSAGGSEAVSALDHREVRKSELKHYLNDAQRDALEYLKEKVSEMQLGVIRMTDAFAPGIEAAARDNRRLEKEIARLKILLDEVEQKNENLSKSLGDSMVDKRRMTEMRKELNSNNQQLEDIQKEAQKIATKLVQEQKACQAACDASRLLQQELGKSQAECDQLKAEKTKLSDQIKFLKYSLKDSNLVRRNAQDEVEQANRIVDGQPYLLQCRFGNNSYATLTQIWHHAEIFADLPRSIVSAHKYYEELNDPEREVLQAFWAQFQETRRLDLLPDKLKQIGELLNLIKPTIEAIFMTLWPEEDIPTNFFDLAIRLQHAPPRILEWKSSKVREGAL</sequence>
<dbReference type="Gramene" id="HORVU.MOREX.r3.6HG0628820.1">
    <property type="protein sequence ID" value="HORVU.MOREX.r3.6HG0628820.1"/>
    <property type="gene ID" value="HORVU.MOREX.r3.6HG0628820"/>
</dbReference>
<evidence type="ECO:0000256" key="1">
    <source>
        <dbReference type="SAM" id="Coils"/>
    </source>
</evidence>
<dbReference type="EnsemblPlants" id="HORVU.MOREX.r3.6HG0628820.1">
    <property type="protein sequence ID" value="HORVU.MOREX.r3.6HG0628820.1"/>
    <property type="gene ID" value="HORVU.MOREX.r3.6HG0628820"/>
</dbReference>
<accession>A0A8I7BCR2</accession>
<reference evidence="4" key="1">
    <citation type="journal article" date="2012" name="Nature">
        <title>A physical, genetic and functional sequence assembly of the barley genome.</title>
        <authorList>
            <consortium name="The International Barley Genome Sequencing Consortium"/>
            <person name="Mayer K.F."/>
            <person name="Waugh R."/>
            <person name="Brown J.W."/>
            <person name="Schulman A."/>
            <person name="Langridge P."/>
            <person name="Platzer M."/>
            <person name="Fincher G.B."/>
            <person name="Muehlbauer G.J."/>
            <person name="Sato K."/>
            <person name="Close T.J."/>
            <person name="Wise R.P."/>
            <person name="Stein N."/>
        </authorList>
    </citation>
    <scope>NUCLEOTIDE SEQUENCE [LARGE SCALE GENOMIC DNA]</scope>
    <source>
        <strain evidence="4">cv. Morex</strain>
    </source>
</reference>
<dbReference type="SMR" id="A0A8I7BCR2"/>
<feature type="coiled-coil region" evidence="1">
    <location>
        <begin position="159"/>
        <end position="301"/>
    </location>
</feature>
<evidence type="ECO:0000313" key="4">
    <source>
        <dbReference type="Proteomes" id="UP000011116"/>
    </source>
</evidence>
<keyword evidence="4" id="KW-1185">Reference proteome</keyword>
<dbReference type="AlphaFoldDB" id="A0A8I7BCR2"/>
<reference evidence="3" key="3">
    <citation type="submission" date="2022-01" db="UniProtKB">
        <authorList>
            <consortium name="EnsemblPlants"/>
        </authorList>
    </citation>
    <scope>IDENTIFICATION</scope>
    <source>
        <strain evidence="3">subsp. vulgare</strain>
    </source>
</reference>
<evidence type="ECO:0000313" key="3">
    <source>
        <dbReference type="EnsemblPlants" id="HORVU.MOREX.r3.6HG0628820.1"/>
    </source>
</evidence>
<organism evidence="3 4">
    <name type="scientific">Hordeum vulgare subsp. vulgare</name>
    <name type="common">Domesticated barley</name>
    <dbReference type="NCBI Taxonomy" id="112509"/>
    <lineage>
        <taxon>Eukaryota</taxon>
        <taxon>Viridiplantae</taxon>
        <taxon>Streptophyta</taxon>
        <taxon>Embryophyta</taxon>
        <taxon>Tracheophyta</taxon>
        <taxon>Spermatophyta</taxon>
        <taxon>Magnoliopsida</taxon>
        <taxon>Liliopsida</taxon>
        <taxon>Poales</taxon>
        <taxon>Poaceae</taxon>
        <taxon>BOP clade</taxon>
        <taxon>Pooideae</taxon>
        <taxon>Triticodae</taxon>
        <taxon>Triticeae</taxon>
        <taxon>Hordeinae</taxon>
        <taxon>Hordeum</taxon>
    </lineage>
</organism>
<name>A0A8I7BCR2_HORVV</name>
<feature type="region of interest" description="Disordered" evidence="2">
    <location>
        <begin position="1"/>
        <end position="39"/>
    </location>
</feature>
<protein>
    <submittedName>
        <fullName evidence="3">Uncharacterized protein</fullName>
    </submittedName>
</protein>
<reference evidence="3" key="2">
    <citation type="submission" date="2020-10" db="EMBL/GenBank/DDBJ databases">
        <authorList>
            <person name="Scholz U."/>
            <person name="Mascher M."/>
            <person name="Fiebig A."/>
        </authorList>
    </citation>
    <scope>NUCLEOTIDE SEQUENCE [LARGE SCALE GENOMIC DNA]</scope>
    <source>
        <strain evidence="3">cv. Morex</strain>
    </source>
</reference>
<proteinExistence type="predicted"/>